<reference evidence="1" key="1">
    <citation type="journal article" date="2023" name="IMA Fungus">
        <title>Comparative genomic study of the Penicillium genus elucidates a diverse pangenome and 15 lateral gene transfer events.</title>
        <authorList>
            <person name="Petersen C."/>
            <person name="Sorensen T."/>
            <person name="Nielsen M.R."/>
            <person name="Sondergaard T.E."/>
            <person name="Sorensen J.L."/>
            <person name="Fitzpatrick D.A."/>
            <person name="Frisvad J.C."/>
            <person name="Nielsen K.L."/>
        </authorList>
    </citation>
    <scope>NUCLEOTIDE SEQUENCE</scope>
    <source>
        <strain evidence="1">IBT 12815</strain>
    </source>
</reference>
<organism evidence="1 2">
    <name type="scientific">Penicillium hordei</name>
    <dbReference type="NCBI Taxonomy" id="40994"/>
    <lineage>
        <taxon>Eukaryota</taxon>
        <taxon>Fungi</taxon>
        <taxon>Dikarya</taxon>
        <taxon>Ascomycota</taxon>
        <taxon>Pezizomycotina</taxon>
        <taxon>Eurotiomycetes</taxon>
        <taxon>Eurotiomycetidae</taxon>
        <taxon>Eurotiales</taxon>
        <taxon>Aspergillaceae</taxon>
        <taxon>Penicillium</taxon>
    </lineage>
</organism>
<dbReference type="AlphaFoldDB" id="A0AAD6EHK3"/>
<reference evidence="1" key="2">
    <citation type="submission" date="2023-01" db="EMBL/GenBank/DDBJ databases">
        <authorList>
            <person name="Petersen C."/>
        </authorList>
    </citation>
    <scope>NUCLEOTIDE SEQUENCE</scope>
    <source>
        <strain evidence="1">IBT 12815</strain>
    </source>
</reference>
<keyword evidence="2" id="KW-1185">Reference proteome</keyword>
<evidence type="ECO:0000313" key="2">
    <source>
        <dbReference type="Proteomes" id="UP001213799"/>
    </source>
</evidence>
<dbReference type="RefSeq" id="XP_056758634.1">
    <property type="nucleotide sequence ID" value="XM_056893639.1"/>
</dbReference>
<name>A0AAD6EHK3_9EURO</name>
<protein>
    <submittedName>
        <fullName evidence="1">Uncharacterized protein</fullName>
    </submittedName>
</protein>
<dbReference type="Proteomes" id="UP001213799">
    <property type="component" value="Unassembled WGS sequence"/>
</dbReference>
<sequence>MEDIAADKLISILKVRDIPVKREVIESAFEDDRNAQWASKHLRPDTLLSKDELALYLKLENSDALQPILSNPDLGATRPILEDELRHAIESLEASTATIQKQTETLEVQCASLNKQLGRANNVEQQRNQDIARLQKKHEAGRQHTTMAAIELADELEAEFKTATDKSSAESKRILSSLSTRLKQDDKALASLETLISSIKYRGNDLSTVERTNRLTAMLSDYVAEEIHYRLDRLYLETIHAGDSISHAIDGVTSSALEEELESLYPEIEILAEMSTRQQFHEPILRELQNEHDQLRVASQEKLEQALDMLIEMTLSKQDLTNQLGVRESSSELLEQLAALYQSEAGNELVTQPSSRRESLRRRSLQPGLLLATRTPTAPTAPVAAQPSLERLLRGVGVPPESILHPREIGGVSDLHEKRHHISETLHGLSTAIDAPLVTSSAPLDNASQLLCCSLHANSHYETSLRDPSEESALLGLEKELTSLQNGVHKLNLDVLHQRDGNQDRLIERWS</sequence>
<comment type="caution">
    <text evidence="1">The sequence shown here is derived from an EMBL/GenBank/DDBJ whole genome shotgun (WGS) entry which is preliminary data.</text>
</comment>
<evidence type="ECO:0000313" key="1">
    <source>
        <dbReference type="EMBL" id="KAJ5617467.1"/>
    </source>
</evidence>
<dbReference type="EMBL" id="JAQJAE010000001">
    <property type="protein sequence ID" value="KAJ5617467.1"/>
    <property type="molecule type" value="Genomic_DNA"/>
</dbReference>
<dbReference type="GeneID" id="81583881"/>
<gene>
    <name evidence="1" type="ORF">N7537_002581</name>
</gene>
<accession>A0AAD6EHK3</accession>
<proteinExistence type="predicted"/>